<dbReference type="SUPFAM" id="SSF52402">
    <property type="entry name" value="Adenine nucleotide alpha hydrolases-like"/>
    <property type="match status" value="1"/>
</dbReference>
<comment type="similarity">
    <text evidence="1">Belongs to the universal stress protein A family.</text>
</comment>
<dbReference type="InterPro" id="IPR006015">
    <property type="entry name" value="Universal_stress_UspA"/>
</dbReference>
<accession>A0AAP4BQW4</accession>
<evidence type="ECO:0000313" key="5">
    <source>
        <dbReference type="Proteomes" id="UP001224412"/>
    </source>
</evidence>
<gene>
    <name evidence="4" type="ORF">QPX42_09515</name>
</gene>
<dbReference type="AlphaFoldDB" id="A0AAP4BQW4"/>
<sequence length="162" mass="16884">MRSESSGMGKPPADPSNEDYSTIVVGSDGSPSSLLAVRRAARLAAAFDAELIIACAYYEPEDTVGQQECQSEHPVVGQEHADSILQPACEEARALGVQTVAAAMETGSPVAALMRIVSQHDADVLVVGNRGINTLTGRLLGSVPADIARQSDCDVIIVHTVA</sequence>
<evidence type="ECO:0000259" key="3">
    <source>
        <dbReference type="Pfam" id="PF00582"/>
    </source>
</evidence>
<feature type="region of interest" description="Disordered" evidence="2">
    <location>
        <begin position="1"/>
        <end position="24"/>
    </location>
</feature>
<organism evidence="4 5">
    <name type="scientific">Corynebacterium pseudodiphtheriticum</name>
    <dbReference type="NCBI Taxonomy" id="37637"/>
    <lineage>
        <taxon>Bacteria</taxon>
        <taxon>Bacillati</taxon>
        <taxon>Actinomycetota</taxon>
        <taxon>Actinomycetes</taxon>
        <taxon>Mycobacteriales</taxon>
        <taxon>Corynebacteriaceae</taxon>
        <taxon>Corynebacterium</taxon>
    </lineage>
</organism>
<dbReference type="Pfam" id="PF00582">
    <property type="entry name" value="Usp"/>
    <property type="match status" value="1"/>
</dbReference>
<dbReference type="RefSeq" id="WP_081820569.1">
    <property type="nucleotide sequence ID" value="NZ_JAQPSI010000014.1"/>
</dbReference>
<reference evidence="4" key="1">
    <citation type="submission" date="2023-05" db="EMBL/GenBank/DDBJ databases">
        <title>Metabolic capabilities are highly conserved among human nasal-associated Corynebacterium species in pangenomic analyses.</title>
        <authorList>
            <person name="Tran T.H."/>
            <person name="Roberts A.Q."/>
            <person name="Escapa I.F."/>
            <person name="Gao W."/>
            <person name="Conlan S."/>
            <person name="Kong H."/>
            <person name="Segre J.A."/>
            <person name="Kelly M.S."/>
            <person name="Lemon K.P."/>
        </authorList>
    </citation>
    <scope>NUCLEOTIDE SEQUENCE</scope>
    <source>
        <strain evidence="4">KPL2773</strain>
    </source>
</reference>
<dbReference type="PANTHER" id="PTHR46268">
    <property type="entry name" value="STRESS RESPONSE PROTEIN NHAX"/>
    <property type="match status" value="1"/>
</dbReference>
<dbReference type="PRINTS" id="PR01438">
    <property type="entry name" value="UNVRSLSTRESS"/>
</dbReference>
<comment type="caution">
    <text evidence="4">The sequence shown here is derived from an EMBL/GenBank/DDBJ whole genome shotgun (WGS) entry which is preliminary data.</text>
</comment>
<dbReference type="InterPro" id="IPR014729">
    <property type="entry name" value="Rossmann-like_a/b/a_fold"/>
</dbReference>
<dbReference type="PANTHER" id="PTHR46268:SF6">
    <property type="entry name" value="UNIVERSAL STRESS PROTEIN UP12"/>
    <property type="match status" value="1"/>
</dbReference>
<feature type="domain" description="UspA" evidence="3">
    <location>
        <begin position="20"/>
        <end position="159"/>
    </location>
</feature>
<dbReference type="Gene3D" id="3.40.50.620">
    <property type="entry name" value="HUPs"/>
    <property type="match status" value="1"/>
</dbReference>
<dbReference type="CDD" id="cd00293">
    <property type="entry name" value="USP-like"/>
    <property type="match status" value="1"/>
</dbReference>
<evidence type="ECO:0000313" key="4">
    <source>
        <dbReference type="EMBL" id="MDK4307773.1"/>
    </source>
</evidence>
<protein>
    <submittedName>
        <fullName evidence="4">Universal stress protein</fullName>
    </submittedName>
</protein>
<name>A0AAP4BQW4_9CORY</name>
<dbReference type="Proteomes" id="UP001224412">
    <property type="component" value="Unassembled WGS sequence"/>
</dbReference>
<evidence type="ECO:0000256" key="1">
    <source>
        <dbReference type="ARBA" id="ARBA00008791"/>
    </source>
</evidence>
<evidence type="ECO:0000256" key="2">
    <source>
        <dbReference type="SAM" id="MobiDB-lite"/>
    </source>
</evidence>
<dbReference type="GeneID" id="42781444"/>
<proteinExistence type="inferred from homology"/>
<dbReference type="InterPro" id="IPR006016">
    <property type="entry name" value="UspA"/>
</dbReference>
<dbReference type="EMBL" id="JASNVH010000016">
    <property type="protein sequence ID" value="MDK4307773.1"/>
    <property type="molecule type" value="Genomic_DNA"/>
</dbReference>